<reference evidence="2" key="2">
    <citation type="journal article" date="2015" name="Fish Shellfish Immunol.">
        <title>Early steps in the European eel (Anguilla anguilla)-Vibrio vulnificus interaction in the gills: Role of the RtxA13 toxin.</title>
        <authorList>
            <person name="Callol A."/>
            <person name="Pajuelo D."/>
            <person name="Ebbesson L."/>
            <person name="Teles M."/>
            <person name="MacKenzie S."/>
            <person name="Amaro C."/>
        </authorList>
    </citation>
    <scope>NUCLEOTIDE SEQUENCE</scope>
</reference>
<organism evidence="2">
    <name type="scientific">Anguilla anguilla</name>
    <name type="common">European freshwater eel</name>
    <name type="synonym">Muraena anguilla</name>
    <dbReference type="NCBI Taxonomy" id="7936"/>
    <lineage>
        <taxon>Eukaryota</taxon>
        <taxon>Metazoa</taxon>
        <taxon>Chordata</taxon>
        <taxon>Craniata</taxon>
        <taxon>Vertebrata</taxon>
        <taxon>Euteleostomi</taxon>
        <taxon>Actinopterygii</taxon>
        <taxon>Neopterygii</taxon>
        <taxon>Teleostei</taxon>
        <taxon>Anguilliformes</taxon>
        <taxon>Anguillidae</taxon>
        <taxon>Anguilla</taxon>
    </lineage>
</organism>
<accession>A0A0E9XD59</accession>
<reference evidence="2" key="1">
    <citation type="submission" date="2014-11" db="EMBL/GenBank/DDBJ databases">
        <authorList>
            <person name="Amaro Gonzalez C."/>
        </authorList>
    </citation>
    <scope>NUCLEOTIDE SEQUENCE</scope>
</reference>
<keyword evidence="1" id="KW-1133">Transmembrane helix</keyword>
<proteinExistence type="predicted"/>
<evidence type="ECO:0000313" key="2">
    <source>
        <dbReference type="EMBL" id="JAH99745.1"/>
    </source>
</evidence>
<name>A0A0E9XD59_ANGAN</name>
<dbReference type="AlphaFoldDB" id="A0A0E9XD59"/>
<dbReference type="EMBL" id="GBXM01008832">
    <property type="protein sequence ID" value="JAH99745.1"/>
    <property type="molecule type" value="Transcribed_RNA"/>
</dbReference>
<protein>
    <submittedName>
        <fullName evidence="2">Uncharacterized protein</fullName>
    </submittedName>
</protein>
<evidence type="ECO:0000256" key="1">
    <source>
        <dbReference type="SAM" id="Phobius"/>
    </source>
</evidence>
<feature type="transmembrane region" description="Helical" evidence="1">
    <location>
        <begin position="7"/>
        <end position="30"/>
    </location>
</feature>
<sequence>MLSKRLFNLYLILFKDVLCASVSFTVSIFAQKD</sequence>
<keyword evidence="1" id="KW-0472">Membrane</keyword>
<keyword evidence="1" id="KW-0812">Transmembrane</keyword>